<proteinExistence type="inferred from homology"/>
<evidence type="ECO:0000256" key="5">
    <source>
        <dbReference type="ARBA" id="ARBA00022840"/>
    </source>
</evidence>
<dbReference type="CDD" id="cd00671">
    <property type="entry name" value="ArgRS_core"/>
    <property type="match status" value="1"/>
</dbReference>
<dbReference type="InterPro" id="IPR009080">
    <property type="entry name" value="tRNAsynth_Ia_anticodon-bd"/>
</dbReference>
<evidence type="ECO:0000256" key="2">
    <source>
        <dbReference type="ARBA" id="ARBA00012837"/>
    </source>
</evidence>
<accession>A0AAD4RCF0</accession>
<dbReference type="Pfam" id="PF03485">
    <property type="entry name" value="Arg_tRNA_synt_N"/>
    <property type="match status" value="1"/>
</dbReference>
<dbReference type="InterPro" id="IPR001412">
    <property type="entry name" value="aa-tRNA-synth_I_CS"/>
</dbReference>
<dbReference type="GO" id="GO:0004814">
    <property type="term" value="F:arginine-tRNA ligase activity"/>
    <property type="evidence" value="ECO:0007669"/>
    <property type="project" value="UniProtKB-EC"/>
</dbReference>
<evidence type="ECO:0000256" key="1">
    <source>
        <dbReference type="ARBA" id="ARBA00005594"/>
    </source>
</evidence>
<dbReference type="SUPFAM" id="SSF52374">
    <property type="entry name" value="Nucleotidylyl transferase"/>
    <property type="match status" value="1"/>
</dbReference>
<evidence type="ECO:0000256" key="4">
    <source>
        <dbReference type="ARBA" id="ARBA00022741"/>
    </source>
</evidence>
<dbReference type="SUPFAM" id="SSF55190">
    <property type="entry name" value="Arginyl-tRNA synthetase (ArgRS), N-terminal 'additional' domain"/>
    <property type="match status" value="1"/>
</dbReference>
<evidence type="ECO:0000256" key="10">
    <source>
        <dbReference type="RuleBase" id="RU363038"/>
    </source>
</evidence>
<evidence type="ECO:0000256" key="6">
    <source>
        <dbReference type="ARBA" id="ARBA00022917"/>
    </source>
</evidence>
<dbReference type="GO" id="GO:0006420">
    <property type="term" value="P:arginyl-tRNA aminoacylation"/>
    <property type="evidence" value="ECO:0007669"/>
    <property type="project" value="InterPro"/>
</dbReference>
<dbReference type="Gene3D" id="3.30.1360.70">
    <property type="entry name" value="Arginyl tRNA synthetase N-terminal domain"/>
    <property type="match status" value="1"/>
</dbReference>
<organism evidence="14 15">
    <name type="scientific">Ditylenchus destructor</name>
    <dbReference type="NCBI Taxonomy" id="166010"/>
    <lineage>
        <taxon>Eukaryota</taxon>
        <taxon>Metazoa</taxon>
        <taxon>Ecdysozoa</taxon>
        <taxon>Nematoda</taxon>
        <taxon>Chromadorea</taxon>
        <taxon>Rhabditida</taxon>
        <taxon>Tylenchina</taxon>
        <taxon>Tylenchomorpha</taxon>
        <taxon>Sphaerularioidea</taxon>
        <taxon>Anguinidae</taxon>
        <taxon>Anguininae</taxon>
        <taxon>Ditylenchus</taxon>
    </lineage>
</organism>
<gene>
    <name evidence="14" type="ORF">DdX_02665</name>
</gene>
<evidence type="ECO:0000256" key="11">
    <source>
        <dbReference type="SAM" id="MobiDB-lite"/>
    </source>
</evidence>
<keyword evidence="15" id="KW-1185">Reference proteome</keyword>
<reference evidence="14" key="1">
    <citation type="submission" date="2022-01" db="EMBL/GenBank/DDBJ databases">
        <title>Genome Sequence Resource for Two Populations of Ditylenchus destructor, the Migratory Endoparasitic Phytonematode.</title>
        <authorList>
            <person name="Zhang H."/>
            <person name="Lin R."/>
            <person name="Xie B."/>
        </authorList>
    </citation>
    <scope>NUCLEOTIDE SEQUENCE</scope>
    <source>
        <strain evidence="14">BazhouSP</strain>
    </source>
</reference>
<keyword evidence="3 10" id="KW-0436">Ligase</keyword>
<keyword evidence="7 10" id="KW-0030">Aminoacyl-tRNA synthetase</keyword>
<dbReference type="FunFam" id="3.40.50.620:FF:000084">
    <property type="entry name" value="arginine--tRNA ligase, cytoplasmic"/>
    <property type="match status" value="1"/>
</dbReference>
<dbReference type="NCBIfam" id="TIGR00456">
    <property type="entry name" value="argS"/>
    <property type="match status" value="1"/>
</dbReference>
<dbReference type="HAMAP" id="MF_00123">
    <property type="entry name" value="Arg_tRNA_synth"/>
    <property type="match status" value="1"/>
</dbReference>
<evidence type="ECO:0000256" key="7">
    <source>
        <dbReference type="ARBA" id="ARBA00023146"/>
    </source>
</evidence>
<dbReference type="InterPro" id="IPR008909">
    <property type="entry name" value="DALR_anticod-bd"/>
</dbReference>
<dbReference type="Gene3D" id="3.40.50.620">
    <property type="entry name" value="HUPs"/>
    <property type="match status" value="1"/>
</dbReference>
<protein>
    <recommendedName>
        <fullName evidence="2">arginine--tRNA ligase</fullName>
        <ecNumber evidence="2">6.1.1.19</ecNumber>
    </recommendedName>
    <alternativeName>
        <fullName evidence="8">Arginyl-tRNA synthetase</fullName>
    </alternativeName>
</protein>
<evidence type="ECO:0000256" key="9">
    <source>
        <dbReference type="ARBA" id="ARBA00049339"/>
    </source>
</evidence>
<dbReference type="GO" id="GO:0005524">
    <property type="term" value="F:ATP binding"/>
    <property type="evidence" value="ECO:0007669"/>
    <property type="project" value="UniProtKB-KW"/>
</dbReference>
<dbReference type="PRINTS" id="PR01038">
    <property type="entry name" value="TRNASYNTHARG"/>
</dbReference>
<feature type="domain" description="Arginyl tRNA synthetase N-terminal" evidence="13">
    <location>
        <begin position="139"/>
        <end position="226"/>
    </location>
</feature>
<keyword evidence="6 10" id="KW-0648">Protein biosynthesis</keyword>
<feature type="domain" description="DALR anticodon binding" evidence="12">
    <location>
        <begin position="582"/>
        <end position="710"/>
    </location>
</feature>
<evidence type="ECO:0000256" key="8">
    <source>
        <dbReference type="ARBA" id="ARBA00033033"/>
    </source>
</evidence>
<dbReference type="GO" id="GO:0005737">
    <property type="term" value="C:cytoplasm"/>
    <property type="evidence" value="ECO:0007669"/>
    <property type="project" value="InterPro"/>
</dbReference>
<dbReference type="Pfam" id="PF00750">
    <property type="entry name" value="tRNA-synt_1d"/>
    <property type="match status" value="1"/>
</dbReference>
<evidence type="ECO:0000259" key="13">
    <source>
        <dbReference type="SMART" id="SM01016"/>
    </source>
</evidence>
<dbReference type="InterPro" id="IPR036695">
    <property type="entry name" value="Arg-tRNA-synth_N_sf"/>
</dbReference>
<dbReference type="InterPro" id="IPR014729">
    <property type="entry name" value="Rossmann-like_a/b/a_fold"/>
</dbReference>
<dbReference type="Gene3D" id="1.10.730.10">
    <property type="entry name" value="Isoleucyl-tRNA Synthetase, Domain 1"/>
    <property type="match status" value="1"/>
</dbReference>
<feature type="region of interest" description="Disordered" evidence="11">
    <location>
        <begin position="71"/>
        <end position="115"/>
    </location>
</feature>
<dbReference type="InterPro" id="IPR001278">
    <property type="entry name" value="Arg-tRNA-ligase"/>
</dbReference>
<keyword evidence="4 10" id="KW-0547">Nucleotide-binding</keyword>
<evidence type="ECO:0000256" key="3">
    <source>
        <dbReference type="ARBA" id="ARBA00022598"/>
    </source>
</evidence>
<comment type="caution">
    <text evidence="14">The sequence shown here is derived from an EMBL/GenBank/DDBJ whole genome shotgun (WGS) entry which is preliminary data.</text>
</comment>
<dbReference type="Pfam" id="PF05746">
    <property type="entry name" value="DALR_1"/>
    <property type="match status" value="1"/>
</dbReference>
<dbReference type="PROSITE" id="PS00178">
    <property type="entry name" value="AA_TRNA_LIGASE_I"/>
    <property type="match status" value="1"/>
</dbReference>
<dbReference type="SMART" id="SM00836">
    <property type="entry name" value="DALR_1"/>
    <property type="match status" value="1"/>
</dbReference>
<evidence type="ECO:0000313" key="14">
    <source>
        <dbReference type="EMBL" id="KAI1725973.1"/>
    </source>
</evidence>
<dbReference type="EC" id="6.1.1.19" evidence="2"/>
<name>A0AAD4RCF0_9BILA</name>
<dbReference type="PANTHER" id="PTHR11956">
    <property type="entry name" value="ARGINYL-TRNA SYNTHETASE"/>
    <property type="match status" value="1"/>
</dbReference>
<dbReference type="EMBL" id="JAKKPZ010000002">
    <property type="protein sequence ID" value="KAI1725973.1"/>
    <property type="molecule type" value="Genomic_DNA"/>
</dbReference>
<dbReference type="InterPro" id="IPR035684">
    <property type="entry name" value="ArgRS_core"/>
</dbReference>
<evidence type="ECO:0000259" key="12">
    <source>
        <dbReference type="SMART" id="SM00836"/>
    </source>
</evidence>
<dbReference type="SMART" id="SM01016">
    <property type="entry name" value="Arg_tRNA_synt_N"/>
    <property type="match status" value="1"/>
</dbReference>
<dbReference type="SUPFAM" id="SSF47323">
    <property type="entry name" value="Anticodon-binding domain of a subclass of class I aminoacyl-tRNA synthetases"/>
    <property type="match status" value="1"/>
</dbReference>
<comment type="similarity">
    <text evidence="1 10">Belongs to the class-I aminoacyl-tRNA synthetase family.</text>
</comment>
<keyword evidence="5 10" id="KW-0067">ATP-binding</keyword>
<sequence>MPLLPNKDVELANFVQKTNEQAKTLEDLQQLLTDIEAGRCTDNVLKNCPEVAAKLSEKEKLEYRLNIMKRAVSENGPQGSTKSTSSDKTNDNNAKKTKNNDSISDTNSKAKQFTRKEKAGPKIAINYVQVEDYGDSVIENLNHVFGEIVKQLYPELEANVIVKETSQSKFGDYQFDMSPLIANKISTACGAKISPEDVAKDVASKVPSVPLIGKVEVLRAFINIFINNEHICKRISSIFLDGVKSPKVSKKKVIIDFSSPNIAKQMHVGHLRSTIIGESLSRFMEYMGFSVLRLNHIGDWGTQFGMLIAHLQEMFPNYLNETPPIEDLQAFYKESKKRFDEDESFKSRAYQCVVKLQSFDEDIKKAWQQICDVSRKDFESIYKRLDIQVQERGESYYQSMMVKLVEELKIAGFLQEDEGRKVFFPSGCIIPLTLIKSDGGFTYDTSDLATLKNRLFDEEADWILYVVDRGQSEHFETIYAAGRDLGWYDPKIKRVEHVQFGLVLGEDNKKFKTRSGDTVRLTDLLDEGVRRAEAKLIEKGRDKELSETHCIKYADLCHSRTSDYVFSYDKMLEDRGNTAVYLLYAYARIRSIARTSQTTREQIRAYVNLLGNDPLPLTEQQEFRLARQILKFSDCILNILDNLQLHKLCDYVYNLATSFHDFYKDCYVVEKNAKTGESSINYHRLVLCEVTADVMLQCFNILGLHPLEKM</sequence>
<evidence type="ECO:0000313" key="15">
    <source>
        <dbReference type="Proteomes" id="UP001201812"/>
    </source>
</evidence>
<dbReference type="InterPro" id="IPR005148">
    <property type="entry name" value="Arg-tRNA-synth_N"/>
</dbReference>
<dbReference type="PANTHER" id="PTHR11956:SF5">
    <property type="entry name" value="ARGININE--TRNA LIGASE, CYTOPLASMIC"/>
    <property type="match status" value="1"/>
</dbReference>
<dbReference type="AlphaFoldDB" id="A0AAD4RCF0"/>
<comment type="catalytic activity">
    <reaction evidence="9">
        <text>tRNA(Arg) + L-arginine + ATP = L-arginyl-tRNA(Arg) + AMP + diphosphate</text>
        <dbReference type="Rhea" id="RHEA:20301"/>
        <dbReference type="Rhea" id="RHEA-COMP:9658"/>
        <dbReference type="Rhea" id="RHEA-COMP:9673"/>
        <dbReference type="ChEBI" id="CHEBI:30616"/>
        <dbReference type="ChEBI" id="CHEBI:32682"/>
        <dbReference type="ChEBI" id="CHEBI:33019"/>
        <dbReference type="ChEBI" id="CHEBI:78442"/>
        <dbReference type="ChEBI" id="CHEBI:78513"/>
        <dbReference type="ChEBI" id="CHEBI:456215"/>
        <dbReference type="EC" id="6.1.1.19"/>
    </reaction>
</comment>
<dbReference type="Proteomes" id="UP001201812">
    <property type="component" value="Unassembled WGS sequence"/>
</dbReference>
<dbReference type="FunFam" id="1.10.730.10:FF:000064">
    <property type="entry name" value="Probable arginine--tRNA ligase, cytoplasmic"/>
    <property type="match status" value="1"/>
</dbReference>